<organism evidence="2 3">
    <name type="scientific">Solirubrobacter pauli</name>
    <dbReference type="NCBI Taxonomy" id="166793"/>
    <lineage>
        <taxon>Bacteria</taxon>
        <taxon>Bacillati</taxon>
        <taxon>Actinomycetota</taxon>
        <taxon>Thermoleophilia</taxon>
        <taxon>Solirubrobacterales</taxon>
        <taxon>Solirubrobacteraceae</taxon>
        <taxon>Solirubrobacter</taxon>
    </lineage>
</organism>
<accession>A0A660L5C3</accession>
<gene>
    <name evidence="2" type="ORF">C8N24_0102</name>
</gene>
<dbReference type="AlphaFoldDB" id="A0A660L5C3"/>
<protein>
    <submittedName>
        <fullName evidence="2">Uncharacterized protein</fullName>
    </submittedName>
</protein>
<dbReference type="EMBL" id="RBIL01000001">
    <property type="protein sequence ID" value="RKQ90302.1"/>
    <property type="molecule type" value="Genomic_DNA"/>
</dbReference>
<proteinExistence type="predicted"/>
<feature type="region of interest" description="Disordered" evidence="1">
    <location>
        <begin position="1"/>
        <end position="21"/>
    </location>
</feature>
<reference evidence="2 3" key="1">
    <citation type="submission" date="2018-10" db="EMBL/GenBank/DDBJ databases">
        <title>Genomic Encyclopedia of Archaeal and Bacterial Type Strains, Phase II (KMG-II): from individual species to whole genera.</title>
        <authorList>
            <person name="Goeker M."/>
        </authorList>
    </citation>
    <scope>NUCLEOTIDE SEQUENCE [LARGE SCALE GENOMIC DNA]</scope>
    <source>
        <strain evidence="2 3">DSM 14954</strain>
    </source>
</reference>
<comment type="caution">
    <text evidence="2">The sequence shown here is derived from an EMBL/GenBank/DDBJ whole genome shotgun (WGS) entry which is preliminary data.</text>
</comment>
<evidence type="ECO:0000313" key="3">
    <source>
        <dbReference type="Proteomes" id="UP000278962"/>
    </source>
</evidence>
<keyword evidence="3" id="KW-1185">Reference proteome</keyword>
<dbReference type="Proteomes" id="UP000278962">
    <property type="component" value="Unassembled WGS sequence"/>
</dbReference>
<dbReference type="RefSeq" id="WP_170178748.1">
    <property type="nucleotide sequence ID" value="NZ_RBIL01000001.1"/>
</dbReference>
<sequence length="57" mass="6021">MGQSQQQHRTPSTRRESVSTAVGIAAERAALAARERDLVQARAAAQRLASTSSASAR</sequence>
<evidence type="ECO:0000256" key="1">
    <source>
        <dbReference type="SAM" id="MobiDB-lite"/>
    </source>
</evidence>
<evidence type="ECO:0000313" key="2">
    <source>
        <dbReference type="EMBL" id="RKQ90302.1"/>
    </source>
</evidence>
<name>A0A660L5C3_9ACTN</name>
<feature type="compositionally biased region" description="Polar residues" evidence="1">
    <location>
        <begin position="1"/>
        <end position="10"/>
    </location>
</feature>